<organism evidence="1 2">
    <name type="scientific">Spiroplasma mirum ATCC 29335</name>
    <dbReference type="NCBI Taxonomy" id="838561"/>
    <lineage>
        <taxon>Bacteria</taxon>
        <taxon>Bacillati</taxon>
        <taxon>Mycoplasmatota</taxon>
        <taxon>Mollicutes</taxon>
        <taxon>Entomoplasmatales</taxon>
        <taxon>Spiroplasmataceae</taxon>
        <taxon>Spiroplasma</taxon>
    </lineage>
</organism>
<evidence type="ECO:0000313" key="2">
    <source>
        <dbReference type="Proteomes" id="UP000019260"/>
    </source>
</evidence>
<dbReference type="KEGG" id="smia:P344_03640"/>
<gene>
    <name evidence="1" type="ORF">P344_03640</name>
</gene>
<dbReference type="STRING" id="838561.P344_03640"/>
<keyword evidence="2" id="KW-1185">Reference proteome</keyword>
<dbReference type="AlphaFoldDB" id="W0GQX5"/>
<dbReference type="EMBL" id="CP006720">
    <property type="protein sequence ID" value="AHI58069.1"/>
    <property type="molecule type" value="Genomic_DNA"/>
</dbReference>
<proteinExistence type="predicted"/>
<sequence length="164" mass="18190">MINYEKINFYSANMVKFLGESKKNKIIIYKVRNNIFKEVNKIKTLLAILGVISFVATNSISVVSCPPLPNDGKSYLLKVTMDANNTEHYKWQAKITLLVVAATLDLIYFSGDFSQDGSYSINYTSQAELINAINSDAKMNPVIKSAVASRGIIVTTTTKILPNN</sequence>
<dbReference type="PATRIC" id="fig|838561.3.peg.705"/>
<dbReference type="KEGG" id="smir:SMM_0612"/>
<evidence type="ECO:0000313" key="1">
    <source>
        <dbReference type="EMBL" id="AHI58069.1"/>
    </source>
</evidence>
<protein>
    <submittedName>
        <fullName evidence="1">Uncharacterized protein</fullName>
    </submittedName>
</protein>
<name>W0GQX5_9MOLU</name>
<dbReference type="HOGENOM" id="CLU_1617995_0_0_14"/>
<reference evidence="1 2" key="1">
    <citation type="submission" date="2013-09" db="EMBL/GenBank/DDBJ databases">
        <title>Complete genome sequence of Spiroplasma mirum suckling mouse cataract agent.</title>
        <authorList>
            <person name="Landry C.A."/>
            <person name="Bastian F.O."/>
            <person name="Thune R.L."/>
        </authorList>
    </citation>
    <scope>NUCLEOTIDE SEQUENCE [LARGE SCALE GENOMIC DNA]</scope>
    <source>
        <strain evidence="1 2">SMCA</strain>
    </source>
</reference>
<accession>W0GQX5</accession>
<dbReference type="Proteomes" id="UP000019260">
    <property type="component" value="Chromosome"/>
</dbReference>
<dbReference type="RefSeq" id="WP_025317398.1">
    <property type="nucleotide sequence ID" value="NZ_CP002082.1"/>
</dbReference>